<dbReference type="InterPro" id="IPR032874">
    <property type="entry name" value="DDE_dom"/>
</dbReference>
<dbReference type="Proteomes" id="UP001527099">
    <property type="component" value="Unassembled WGS sequence"/>
</dbReference>
<gene>
    <name evidence="5" type="ORF">M5X19_29985</name>
</gene>
<evidence type="ECO:0000313" key="5">
    <source>
        <dbReference type="EMBL" id="MCY9697066.1"/>
    </source>
</evidence>
<evidence type="ECO:0000313" key="6">
    <source>
        <dbReference type="Proteomes" id="UP001527099"/>
    </source>
</evidence>
<dbReference type="InterPro" id="IPR001584">
    <property type="entry name" value="Integrase_cat-core"/>
</dbReference>
<evidence type="ECO:0000256" key="1">
    <source>
        <dbReference type="ARBA" id="ARBA00022578"/>
    </source>
</evidence>
<dbReference type="PANTHER" id="PTHR35528:SF3">
    <property type="entry name" value="BLL1675 PROTEIN"/>
    <property type="match status" value="1"/>
</dbReference>
<dbReference type="NCBIfam" id="NF033587">
    <property type="entry name" value="transpos_IS6"/>
    <property type="match status" value="1"/>
</dbReference>
<evidence type="ECO:0000259" key="4">
    <source>
        <dbReference type="PROSITE" id="PS50994"/>
    </source>
</evidence>
<keyword evidence="6" id="KW-1185">Reference proteome</keyword>
<organism evidence="5 6">
    <name type="scientific">Paenibacillus alginolyticus</name>
    <dbReference type="NCBI Taxonomy" id="59839"/>
    <lineage>
        <taxon>Bacteria</taxon>
        <taxon>Bacillati</taxon>
        <taxon>Bacillota</taxon>
        <taxon>Bacilli</taxon>
        <taxon>Bacillales</taxon>
        <taxon>Paenibacillaceae</taxon>
        <taxon>Paenibacillus</taxon>
    </lineage>
</organism>
<dbReference type="Pfam" id="PF13610">
    <property type="entry name" value="DDE_Tnp_IS240"/>
    <property type="match status" value="1"/>
</dbReference>
<dbReference type="InterPro" id="IPR012337">
    <property type="entry name" value="RNaseH-like_sf"/>
</dbReference>
<name>A0ABT4GLI7_9BACL</name>
<evidence type="ECO:0000256" key="3">
    <source>
        <dbReference type="ARBA" id="ARBA00023172"/>
    </source>
</evidence>
<dbReference type="PANTHER" id="PTHR35528">
    <property type="entry name" value="BLL1675 PROTEIN"/>
    <property type="match status" value="1"/>
</dbReference>
<dbReference type="InterPro" id="IPR047930">
    <property type="entry name" value="Transpos_IS6"/>
</dbReference>
<dbReference type="RefSeq" id="WP_244279982.1">
    <property type="nucleotide sequence ID" value="NZ_JAMDMW010000175.1"/>
</dbReference>
<comment type="caution">
    <text evidence="5">The sequence shown here is derived from an EMBL/GenBank/DDBJ whole genome shotgun (WGS) entry which is preliminary data.</text>
</comment>
<keyword evidence="1" id="KW-0815">Transposition</keyword>
<protein>
    <submittedName>
        <fullName evidence="5">IS6 family transposase</fullName>
    </submittedName>
</protein>
<dbReference type="InterPro" id="IPR052183">
    <property type="entry name" value="IS_Transposase"/>
</dbReference>
<keyword evidence="3" id="KW-0233">DNA recombination</keyword>
<dbReference type="EMBL" id="JAMDMX010000124">
    <property type="protein sequence ID" value="MCY9697066.1"/>
    <property type="molecule type" value="Genomic_DNA"/>
</dbReference>
<evidence type="ECO:0000256" key="2">
    <source>
        <dbReference type="ARBA" id="ARBA00023125"/>
    </source>
</evidence>
<reference evidence="5 6" key="1">
    <citation type="submission" date="2022-05" db="EMBL/GenBank/DDBJ databases">
        <title>Genome Sequencing of Bee-Associated Microbes.</title>
        <authorList>
            <person name="Dunlap C."/>
        </authorList>
    </citation>
    <scope>NUCLEOTIDE SEQUENCE [LARGE SCALE GENOMIC DNA]</scope>
    <source>
        <strain evidence="5 6">NRRL B-14421</strain>
    </source>
</reference>
<proteinExistence type="predicted"/>
<accession>A0ABT4GLI7</accession>
<dbReference type="PROSITE" id="PS50994">
    <property type="entry name" value="INTEGRASE"/>
    <property type="match status" value="1"/>
</dbReference>
<dbReference type="SUPFAM" id="SSF53098">
    <property type="entry name" value="Ribonuclease H-like"/>
    <property type="match status" value="1"/>
</dbReference>
<sequence length="234" mass="27443">METKLNLFKWKQYESAIILLTVRWYLKYSLSYRDIVEIMSERGLEISHTTIMRWVHEFGPEIDKRIRPYLKPTNDSYRTDETYIKVKGQWKYLYRAVDSMGNTIDFMLSGNRDMPAAKRFFTKALTSPHNQLPRVITLDKNGISTSLQELINEKFLPKETLVRQTKYLNNIVEQDHRFIKKITKPMLGFKSFHTAERTLKGIEAMHMISKGQAKNNSSVLSAVEWLNKIFGIVA</sequence>
<feature type="domain" description="Integrase catalytic" evidence="4">
    <location>
        <begin position="68"/>
        <end position="234"/>
    </location>
</feature>
<keyword evidence="2" id="KW-0238">DNA-binding</keyword>